<feature type="domain" description="N-acetyltransferase" evidence="3">
    <location>
        <begin position="5"/>
        <end position="166"/>
    </location>
</feature>
<sequence length="166" mass="18314">MADAIEIRAAVPEDAGGIARTFLESAEYHAGLDPERYLIPTVEAISTRYREGRQHAVDTGASGITLVAALSVEIVGFIDARLEQSSDAMHRTMTYCHIAEIAVRRAHWSQGIGRRLLVAAEDWGRELGAEFASLEYHVANTRASLFYQELLGYRPAAITAIKRLRS</sequence>
<dbReference type="InterPro" id="IPR050832">
    <property type="entry name" value="Bact_Acetyltransf"/>
</dbReference>
<dbReference type="InParanoid" id="Q01YA7"/>
<dbReference type="EMBL" id="CP000473">
    <property type="protein sequence ID" value="ABJ85358.1"/>
    <property type="molecule type" value="Genomic_DNA"/>
</dbReference>
<dbReference type="SUPFAM" id="SSF55729">
    <property type="entry name" value="Acyl-CoA N-acyltransferases (Nat)"/>
    <property type="match status" value="1"/>
</dbReference>
<dbReference type="KEGG" id="sus:Acid_4397"/>
<dbReference type="HOGENOM" id="CLU_1601610_0_0_0"/>
<dbReference type="PANTHER" id="PTHR43877:SF2">
    <property type="entry name" value="AMINOALKYLPHOSPHONATE N-ACETYLTRANSFERASE-RELATED"/>
    <property type="match status" value="1"/>
</dbReference>
<dbReference type="OrthoDB" id="9789603at2"/>
<evidence type="ECO:0000259" key="3">
    <source>
        <dbReference type="PROSITE" id="PS51186"/>
    </source>
</evidence>
<dbReference type="STRING" id="234267.Acid_4397"/>
<dbReference type="InterPro" id="IPR016181">
    <property type="entry name" value="Acyl_CoA_acyltransferase"/>
</dbReference>
<evidence type="ECO:0000256" key="2">
    <source>
        <dbReference type="ARBA" id="ARBA00023315"/>
    </source>
</evidence>
<reference evidence="4" key="1">
    <citation type="submission" date="2006-10" db="EMBL/GenBank/DDBJ databases">
        <title>Complete sequence of Solibacter usitatus Ellin6076.</title>
        <authorList>
            <consortium name="US DOE Joint Genome Institute"/>
            <person name="Copeland A."/>
            <person name="Lucas S."/>
            <person name="Lapidus A."/>
            <person name="Barry K."/>
            <person name="Detter J.C."/>
            <person name="Glavina del Rio T."/>
            <person name="Hammon N."/>
            <person name="Israni S."/>
            <person name="Dalin E."/>
            <person name="Tice H."/>
            <person name="Pitluck S."/>
            <person name="Thompson L.S."/>
            <person name="Brettin T."/>
            <person name="Bruce D."/>
            <person name="Han C."/>
            <person name="Tapia R."/>
            <person name="Gilna P."/>
            <person name="Schmutz J."/>
            <person name="Larimer F."/>
            <person name="Land M."/>
            <person name="Hauser L."/>
            <person name="Kyrpides N."/>
            <person name="Mikhailova N."/>
            <person name="Janssen P.H."/>
            <person name="Kuske C.R."/>
            <person name="Richardson P."/>
        </authorList>
    </citation>
    <scope>NUCLEOTIDE SEQUENCE</scope>
    <source>
        <strain evidence="4">Ellin6076</strain>
    </source>
</reference>
<keyword evidence="2" id="KW-0012">Acyltransferase</keyword>
<dbReference type="Pfam" id="PF00583">
    <property type="entry name" value="Acetyltransf_1"/>
    <property type="match status" value="1"/>
</dbReference>
<evidence type="ECO:0000313" key="4">
    <source>
        <dbReference type="EMBL" id="ABJ85358.1"/>
    </source>
</evidence>
<dbReference type="eggNOG" id="COG0456">
    <property type="taxonomic scope" value="Bacteria"/>
</dbReference>
<keyword evidence="1 4" id="KW-0808">Transferase</keyword>
<dbReference type="InterPro" id="IPR000182">
    <property type="entry name" value="GNAT_dom"/>
</dbReference>
<evidence type="ECO:0000256" key="1">
    <source>
        <dbReference type="ARBA" id="ARBA00022679"/>
    </source>
</evidence>
<dbReference type="GO" id="GO:0016747">
    <property type="term" value="F:acyltransferase activity, transferring groups other than amino-acyl groups"/>
    <property type="evidence" value="ECO:0007669"/>
    <property type="project" value="InterPro"/>
</dbReference>
<protein>
    <submittedName>
        <fullName evidence="4">GCN5-related N-acetyltransferase</fullName>
    </submittedName>
</protein>
<dbReference type="CDD" id="cd04301">
    <property type="entry name" value="NAT_SF"/>
    <property type="match status" value="1"/>
</dbReference>
<name>Q01YA7_SOLUE</name>
<gene>
    <name evidence="4" type="ordered locus">Acid_4397</name>
</gene>
<dbReference type="PANTHER" id="PTHR43877">
    <property type="entry name" value="AMINOALKYLPHOSPHONATE N-ACETYLTRANSFERASE-RELATED-RELATED"/>
    <property type="match status" value="1"/>
</dbReference>
<dbReference type="Gene3D" id="3.40.630.30">
    <property type="match status" value="1"/>
</dbReference>
<proteinExistence type="predicted"/>
<accession>Q01YA7</accession>
<dbReference type="PROSITE" id="PS51186">
    <property type="entry name" value="GNAT"/>
    <property type="match status" value="1"/>
</dbReference>
<dbReference type="AlphaFoldDB" id="Q01YA7"/>
<organism evidence="4">
    <name type="scientific">Solibacter usitatus (strain Ellin6076)</name>
    <dbReference type="NCBI Taxonomy" id="234267"/>
    <lineage>
        <taxon>Bacteria</taxon>
        <taxon>Pseudomonadati</taxon>
        <taxon>Acidobacteriota</taxon>
        <taxon>Terriglobia</taxon>
        <taxon>Bryobacterales</taxon>
        <taxon>Solibacteraceae</taxon>
        <taxon>Candidatus Solibacter</taxon>
    </lineage>
</organism>